<feature type="domain" description="BCAS3 WD40" evidence="3">
    <location>
        <begin position="55"/>
        <end position="466"/>
    </location>
</feature>
<feature type="compositionally biased region" description="Polar residues" evidence="1">
    <location>
        <begin position="15"/>
        <end position="26"/>
    </location>
</feature>
<comment type="caution">
    <text evidence="4">The sequence shown here is derived from an EMBL/GenBank/DDBJ whole genome shotgun (WGS) entry which is preliminary data.</text>
</comment>
<name>A0AAV8X705_9CUCU</name>
<dbReference type="Proteomes" id="UP001162162">
    <property type="component" value="Unassembled WGS sequence"/>
</dbReference>
<dbReference type="InterPro" id="IPR022175">
    <property type="entry name" value="BCAS3_dom"/>
</dbReference>
<dbReference type="GO" id="GO:0006914">
    <property type="term" value="P:autophagy"/>
    <property type="evidence" value="ECO:0007669"/>
    <property type="project" value="InterPro"/>
</dbReference>
<feature type="region of interest" description="Disordered" evidence="1">
    <location>
        <begin position="284"/>
        <end position="306"/>
    </location>
</feature>
<feature type="compositionally biased region" description="Low complexity" evidence="1">
    <location>
        <begin position="1"/>
        <end position="14"/>
    </location>
</feature>
<dbReference type="GO" id="GO:0042594">
    <property type="term" value="P:response to starvation"/>
    <property type="evidence" value="ECO:0007669"/>
    <property type="project" value="TreeGrafter"/>
</dbReference>
<reference evidence="4" key="1">
    <citation type="journal article" date="2023" name="Insect Mol. Biol.">
        <title>Genome sequencing provides insights into the evolution of gene families encoding plant cell wall-degrading enzymes in longhorned beetles.</title>
        <authorList>
            <person name="Shin N.R."/>
            <person name="Okamura Y."/>
            <person name="Kirsch R."/>
            <person name="Pauchet Y."/>
        </authorList>
    </citation>
    <scope>NUCLEOTIDE SEQUENCE</scope>
    <source>
        <strain evidence="4">AMC_N1</strain>
    </source>
</reference>
<proteinExistence type="predicted"/>
<evidence type="ECO:0008006" key="6">
    <source>
        <dbReference type="Google" id="ProtNLM"/>
    </source>
</evidence>
<dbReference type="InterPro" id="IPR036397">
    <property type="entry name" value="RNaseH_sf"/>
</dbReference>
<dbReference type="GO" id="GO:0004523">
    <property type="term" value="F:RNA-DNA hybrid ribonuclease activity"/>
    <property type="evidence" value="ECO:0007669"/>
    <property type="project" value="InterPro"/>
</dbReference>
<dbReference type="AlphaFoldDB" id="A0AAV8X705"/>
<sequence>MSLESSRSSSQTRSNGPNTVTPQHVTDPTILDSVAGFINEVVPTANNTPSDTKDQIQWARFEQIEFDDSIMSSNYEYDKITSPVLILVLGYTTGIQIWAIPANGEATEILSWRHGVIRTLKILPNPYIINNLNNSDAFASKRPLIAICDNSISGSPYSCVNFLSLRTGEQVKLIKFKNPVLNVYANKRSVVVTFQEKIAVFDAFTLEDRLTVTTCYLSPGLQSNPIALGTRWMAYAEKKLILSKRSSGGNDGEGVQSYTATVIHAAKSLGRGLRELGETVASSLTGNPNFKPGTSPNSPQAGGQSDVPQKGIVTILDIECSTQNTEKPILPDAIVAHFTAHTEAIVYLQFDPSGLLLLTADKRGHDFHLFRIHPHPGGPALAAVYHLYILHRGDTSARVQDMCFSPDSRWAAVSTLRGTTHVFPITPYGGNVGVRTHATPHVVNKMSRFHRSAARSNRDSSLTVKKILNDLASCNRVILTWVPGHSGVPGNEEADRLARVGSIGYPIGPEPILGVPYSMGVSTMKELLNKEFEKSWQEAPGSDCSPVIFCSDTSLSLFLGLSVDGRSNSPVSVLETPVISHFPYHNPRFPPFPHPTVVHPLAQIRQPVYMHNVGSIPPRSHTGRQRLSSSSEENIALGVVACFASPRAWIDMSSRETSLTKQVKPVESIFVMSCHGIFIQYDLDPHQASNVPKEKVCSDTPIELTVCARAQWLLQRQPNSIDLPLPMTKENLKYVAQNVPVYKESKPDHNDDHWLSQVEIVTHAGPHRRLWMGPQFTFKTYTTSSGSPVSITETHSIDLRHSKPVNMPVTKANAVLIESSSASSCEQSLLDTYQKTFEEVGGAGELQLKEDLADAMLESPGLRETGKLYLHIDVFSPNTSSSTALKIHG</sequence>
<dbReference type="GO" id="GO:0005737">
    <property type="term" value="C:cytoplasm"/>
    <property type="evidence" value="ECO:0007669"/>
    <property type="project" value="TreeGrafter"/>
</dbReference>
<dbReference type="PANTHER" id="PTHR13268:SF0">
    <property type="entry name" value="BCAS3 MICROTUBULE ASSOCIATED CELL MIGRATION FACTOR"/>
    <property type="match status" value="1"/>
</dbReference>
<dbReference type="InterPro" id="IPR048382">
    <property type="entry name" value="BCAS3_WD40"/>
</dbReference>
<feature type="region of interest" description="Disordered" evidence="1">
    <location>
        <begin position="1"/>
        <end position="26"/>
    </location>
</feature>
<evidence type="ECO:0000256" key="1">
    <source>
        <dbReference type="SAM" id="MobiDB-lite"/>
    </source>
</evidence>
<keyword evidence="5" id="KW-1185">Reference proteome</keyword>
<evidence type="ECO:0000259" key="3">
    <source>
        <dbReference type="Pfam" id="PF21034"/>
    </source>
</evidence>
<evidence type="ECO:0000313" key="5">
    <source>
        <dbReference type="Proteomes" id="UP001162162"/>
    </source>
</evidence>
<protein>
    <recommendedName>
        <fullName evidence="6">BCAS3 domain-containing protein</fullName>
    </recommendedName>
</protein>
<organism evidence="4 5">
    <name type="scientific">Aromia moschata</name>
    <dbReference type="NCBI Taxonomy" id="1265417"/>
    <lineage>
        <taxon>Eukaryota</taxon>
        <taxon>Metazoa</taxon>
        <taxon>Ecdysozoa</taxon>
        <taxon>Arthropoda</taxon>
        <taxon>Hexapoda</taxon>
        <taxon>Insecta</taxon>
        <taxon>Pterygota</taxon>
        <taxon>Neoptera</taxon>
        <taxon>Endopterygota</taxon>
        <taxon>Coleoptera</taxon>
        <taxon>Polyphaga</taxon>
        <taxon>Cucujiformia</taxon>
        <taxon>Chrysomeloidea</taxon>
        <taxon>Cerambycidae</taxon>
        <taxon>Cerambycinae</taxon>
        <taxon>Callichromatini</taxon>
        <taxon>Aromia</taxon>
    </lineage>
</organism>
<dbReference type="SUPFAM" id="SSF53098">
    <property type="entry name" value="Ribonuclease H-like"/>
    <property type="match status" value="1"/>
</dbReference>
<gene>
    <name evidence="4" type="ORF">NQ318_006988</name>
</gene>
<feature type="domain" description="BCAS3" evidence="2">
    <location>
        <begin position="736"/>
        <end position="784"/>
    </location>
</feature>
<dbReference type="InterPro" id="IPR045142">
    <property type="entry name" value="BCAS3-like"/>
</dbReference>
<dbReference type="Pfam" id="PF21034">
    <property type="entry name" value="BCAS3_WD40"/>
    <property type="match status" value="1"/>
</dbReference>
<evidence type="ECO:0000259" key="2">
    <source>
        <dbReference type="Pfam" id="PF12490"/>
    </source>
</evidence>
<dbReference type="GO" id="GO:0003676">
    <property type="term" value="F:nucleic acid binding"/>
    <property type="evidence" value="ECO:0007669"/>
    <property type="project" value="InterPro"/>
</dbReference>
<accession>A0AAV8X705</accession>
<dbReference type="InterPro" id="IPR036322">
    <property type="entry name" value="WD40_repeat_dom_sf"/>
</dbReference>
<dbReference type="PANTHER" id="PTHR13268">
    <property type="entry name" value="BREAST CARCINOMA AMPLIFIED SEQUENCE 3"/>
    <property type="match status" value="1"/>
</dbReference>
<dbReference type="SUPFAM" id="SSF50978">
    <property type="entry name" value="WD40 repeat-like"/>
    <property type="match status" value="1"/>
</dbReference>
<dbReference type="EMBL" id="JAPWTK010001168">
    <property type="protein sequence ID" value="KAJ8933732.1"/>
    <property type="molecule type" value="Genomic_DNA"/>
</dbReference>
<evidence type="ECO:0000313" key="4">
    <source>
        <dbReference type="EMBL" id="KAJ8933732.1"/>
    </source>
</evidence>
<dbReference type="Pfam" id="PF12490">
    <property type="entry name" value="BCAS3"/>
    <property type="match status" value="1"/>
</dbReference>
<dbReference type="Gene3D" id="3.30.420.10">
    <property type="entry name" value="Ribonuclease H-like superfamily/Ribonuclease H"/>
    <property type="match status" value="1"/>
</dbReference>
<dbReference type="InterPro" id="IPR012337">
    <property type="entry name" value="RNaseH-like_sf"/>
</dbReference>